<evidence type="ECO:0000313" key="2">
    <source>
        <dbReference type="EMBL" id="VAW36443.1"/>
    </source>
</evidence>
<feature type="transmembrane region" description="Helical" evidence="1">
    <location>
        <begin position="6"/>
        <end position="28"/>
    </location>
</feature>
<keyword evidence="1" id="KW-1133">Transmembrane helix</keyword>
<evidence type="ECO:0000256" key="1">
    <source>
        <dbReference type="SAM" id="Phobius"/>
    </source>
</evidence>
<keyword evidence="1" id="KW-0472">Membrane</keyword>
<name>A0A3B0V800_9ZZZZ</name>
<reference evidence="2" key="1">
    <citation type="submission" date="2018-06" db="EMBL/GenBank/DDBJ databases">
        <authorList>
            <person name="Zhirakovskaya E."/>
        </authorList>
    </citation>
    <scope>NUCLEOTIDE SEQUENCE</scope>
</reference>
<accession>A0A3B0V800</accession>
<dbReference type="EMBL" id="UOEU01000627">
    <property type="protein sequence ID" value="VAW36443.1"/>
    <property type="molecule type" value="Genomic_DNA"/>
</dbReference>
<protein>
    <submittedName>
        <fullName evidence="2">Uncharacterized protein</fullName>
    </submittedName>
</protein>
<keyword evidence="1" id="KW-0812">Transmembrane</keyword>
<organism evidence="2">
    <name type="scientific">hydrothermal vent metagenome</name>
    <dbReference type="NCBI Taxonomy" id="652676"/>
    <lineage>
        <taxon>unclassified sequences</taxon>
        <taxon>metagenomes</taxon>
        <taxon>ecological metagenomes</taxon>
    </lineage>
</organism>
<dbReference type="AlphaFoldDB" id="A0A3B0V800"/>
<proteinExistence type="predicted"/>
<gene>
    <name evidence="2" type="ORF">MNBD_CHLOROFLEXI01-2001</name>
</gene>
<sequence>MVVNLDLSTIVIVALMMVIAGMVMGVAITRPR</sequence>